<dbReference type="AlphaFoldDB" id="U9UI93"/>
<organism evidence="1">
    <name type="scientific">Rhizophagus irregularis (strain DAOM 181602 / DAOM 197198 / MUCL 43194)</name>
    <name type="common">Arbuscular mycorrhizal fungus</name>
    <name type="synonym">Glomus intraradices</name>
    <dbReference type="NCBI Taxonomy" id="747089"/>
    <lineage>
        <taxon>Eukaryota</taxon>
        <taxon>Fungi</taxon>
        <taxon>Fungi incertae sedis</taxon>
        <taxon>Mucoromycota</taxon>
        <taxon>Glomeromycotina</taxon>
        <taxon>Glomeromycetes</taxon>
        <taxon>Glomerales</taxon>
        <taxon>Glomeraceae</taxon>
        <taxon>Rhizophagus</taxon>
    </lineage>
</organism>
<protein>
    <submittedName>
        <fullName evidence="1">Uncharacterized protein</fullName>
    </submittedName>
</protein>
<accession>U9UI93</accession>
<gene>
    <name evidence="1" type="ORF">GLOINDRAFT_18868</name>
</gene>
<dbReference type="EMBL" id="KI277632">
    <property type="protein sequence ID" value="ESA20119.1"/>
    <property type="molecule type" value="Genomic_DNA"/>
</dbReference>
<name>U9UI93_RHIID</name>
<evidence type="ECO:0000313" key="1">
    <source>
        <dbReference type="EMBL" id="ESA20119.1"/>
    </source>
</evidence>
<dbReference type="HOGENOM" id="CLU_3015304_0_0_1"/>
<reference evidence="1" key="1">
    <citation type="submission" date="2013-07" db="EMBL/GenBank/DDBJ databases">
        <title>The genome of an arbuscular mycorrhizal fungus provides insights into the evolution of the oldest plant symbiosis.</title>
        <authorList>
            <consortium name="DOE Joint Genome Institute"/>
            <person name="Tisserant E."/>
            <person name="Malbreil M."/>
            <person name="Kuo A."/>
            <person name="Kohler A."/>
            <person name="Symeonidi A."/>
            <person name="Balestrini R."/>
            <person name="Charron P."/>
            <person name="Duensing N."/>
            <person name="Frei-dit-Frey N."/>
            <person name="Gianinazzi-Pearson V."/>
            <person name="Gilbert B."/>
            <person name="Handa Y."/>
            <person name="Hijri M."/>
            <person name="Kaul R."/>
            <person name="Kawaguchi M."/>
            <person name="Krajinski F."/>
            <person name="Lammers P."/>
            <person name="Lapierre D."/>
            <person name="Masclaux F.G."/>
            <person name="Murat C."/>
            <person name="Morin E."/>
            <person name="Ndikumana S."/>
            <person name="Pagni M."/>
            <person name="Petitpierre D."/>
            <person name="Requena N."/>
            <person name="Rosikiewicz P."/>
            <person name="Riley R."/>
            <person name="Saito K."/>
            <person name="San Clemente H."/>
            <person name="Shapiro H."/>
            <person name="van Tuinen D."/>
            <person name="Becard G."/>
            <person name="Bonfante P."/>
            <person name="Paszkowski U."/>
            <person name="Shachar-Hill Y."/>
            <person name="Young J.P."/>
            <person name="Sanders I.R."/>
            <person name="Henrissat B."/>
            <person name="Rensing S.A."/>
            <person name="Grigoriev I.V."/>
            <person name="Corradi N."/>
            <person name="Roux C."/>
            <person name="Martin F."/>
        </authorList>
    </citation>
    <scope>NUCLEOTIDE SEQUENCE</scope>
    <source>
        <strain evidence="1">DAOM 197198</strain>
    </source>
</reference>
<proteinExistence type="predicted"/>
<sequence length="56" mass="6623">MTREYDSSINDHLHRSFLTDLVYTEQENINDLRALLHLRPNFAQTVTSYNWVDGVI</sequence>